<evidence type="ECO:0000259" key="1">
    <source>
        <dbReference type="Pfam" id="PF12937"/>
    </source>
</evidence>
<dbReference type="Gene3D" id="1.20.1280.50">
    <property type="match status" value="1"/>
</dbReference>
<dbReference type="Proteomes" id="UP000054007">
    <property type="component" value="Unassembled WGS sequence"/>
</dbReference>
<dbReference type="STRING" id="1314674.A0A0D7BVJ9"/>
<dbReference type="InterPro" id="IPR006553">
    <property type="entry name" value="Leu-rich_rpt_Cys-con_subtyp"/>
</dbReference>
<dbReference type="EMBL" id="KN880434">
    <property type="protein sequence ID" value="KIY73661.1"/>
    <property type="molecule type" value="Genomic_DNA"/>
</dbReference>
<reference evidence="2 3" key="1">
    <citation type="journal article" date="2015" name="Fungal Genet. Biol.">
        <title>Evolution of novel wood decay mechanisms in Agaricales revealed by the genome sequences of Fistulina hepatica and Cylindrobasidium torrendii.</title>
        <authorList>
            <person name="Floudas D."/>
            <person name="Held B.W."/>
            <person name="Riley R."/>
            <person name="Nagy L.G."/>
            <person name="Koehler G."/>
            <person name="Ransdell A.S."/>
            <person name="Younus H."/>
            <person name="Chow J."/>
            <person name="Chiniquy J."/>
            <person name="Lipzen A."/>
            <person name="Tritt A."/>
            <person name="Sun H."/>
            <person name="Haridas S."/>
            <person name="LaButti K."/>
            <person name="Ohm R.A."/>
            <person name="Kues U."/>
            <person name="Blanchette R.A."/>
            <person name="Grigoriev I.V."/>
            <person name="Minto R.E."/>
            <person name="Hibbett D.S."/>
        </authorList>
    </citation>
    <scope>NUCLEOTIDE SEQUENCE [LARGE SCALE GENOMIC DNA]</scope>
    <source>
        <strain evidence="2 3">FP15055 ss-10</strain>
    </source>
</reference>
<evidence type="ECO:0000313" key="2">
    <source>
        <dbReference type="EMBL" id="KIY73661.1"/>
    </source>
</evidence>
<dbReference type="InterPro" id="IPR036047">
    <property type="entry name" value="F-box-like_dom_sf"/>
</dbReference>
<evidence type="ECO:0000313" key="3">
    <source>
        <dbReference type="Proteomes" id="UP000054007"/>
    </source>
</evidence>
<accession>A0A0D7BVJ9</accession>
<protein>
    <recommendedName>
        <fullName evidence="1">F-box domain-containing protein</fullName>
    </recommendedName>
</protein>
<name>A0A0D7BVJ9_9AGAR</name>
<dbReference type="AlphaFoldDB" id="A0A0D7BVJ9"/>
<dbReference type="PANTHER" id="PTHR38926:SF5">
    <property type="entry name" value="F-BOX AND LEUCINE-RICH REPEAT PROTEIN 6"/>
    <property type="match status" value="1"/>
</dbReference>
<dbReference type="Pfam" id="PF12937">
    <property type="entry name" value="F-box-like"/>
    <property type="match status" value="1"/>
</dbReference>
<sequence>MDHYNKEEELEVKRMITAHETAIQAVDEEIVGLEQQIRRLLFTKSQHVGEIRLLKGRITLARRLPPDILANIFERCARDGFTLTPLVASHVCSEWREAALIPHVWSHLYVNTDTAEPLGRVEFWLNRVKAAPLFVHMEIKNDLTHIRPITDALVSRSSQWHTLTISSTLLQPVNDAIGRCKGQFTNLRRMSISIKEESSVLPEVETRIIGLPGAFQNAPSLRLLRLSRSRLPDRGSIPSTIRELELDLDNSTVQISALLDVLEGLPLLESLSLSTPTDHSTSAVITAATDPLVTLPALTSLTMVTDPLAFQLLRSLHLPALRHIALRNSRDPLAYPHQVLGASLLHLLQSDDLPVERMELQDLDLSHEDFLTAARYMPRLQELSLHESDIPDEVLLSISGLCPSLQQLDLRWCGQITGRALVRLARDRLDASETSPPVVQPLRSVTVINCSHVQEVDILDLAQATVCRLVLNDMDDYCSRMGCCSNDRYRRRFYRKLLERGQGHVSRNIVI</sequence>
<dbReference type="OrthoDB" id="3063971at2759"/>
<dbReference type="InterPro" id="IPR001810">
    <property type="entry name" value="F-box_dom"/>
</dbReference>
<dbReference type="Gene3D" id="3.80.10.10">
    <property type="entry name" value="Ribonuclease Inhibitor"/>
    <property type="match status" value="1"/>
</dbReference>
<proteinExistence type="predicted"/>
<dbReference type="SUPFAM" id="SSF81383">
    <property type="entry name" value="F-box domain"/>
    <property type="match status" value="1"/>
</dbReference>
<organism evidence="2 3">
    <name type="scientific">Cylindrobasidium torrendii FP15055 ss-10</name>
    <dbReference type="NCBI Taxonomy" id="1314674"/>
    <lineage>
        <taxon>Eukaryota</taxon>
        <taxon>Fungi</taxon>
        <taxon>Dikarya</taxon>
        <taxon>Basidiomycota</taxon>
        <taxon>Agaricomycotina</taxon>
        <taxon>Agaricomycetes</taxon>
        <taxon>Agaricomycetidae</taxon>
        <taxon>Agaricales</taxon>
        <taxon>Marasmiineae</taxon>
        <taxon>Physalacriaceae</taxon>
        <taxon>Cylindrobasidium</taxon>
    </lineage>
</organism>
<feature type="domain" description="F-box" evidence="1">
    <location>
        <begin position="63"/>
        <end position="110"/>
    </location>
</feature>
<keyword evidence="3" id="KW-1185">Reference proteome</keyword>
<dbReference type="PANTHER" id="PTHR38926">
    <property type="entry name" value="F-BOX DOMAIN CONTAINING PROTEIN, EXPRESSED"/>
    <property type="match status" value="1"/>
</dbReference>
<dbReference type="SMART" id="SM00367">
    <property type="entry name" value="LRR_CC"/>
    <property type="match status" value="2"/>
</dbReference>
<gene>
    <name evidence="2" type="ORF">CYLTODRAFT_365144</name>
</gene>
<dbReference type="SUPFAM" id="SSF52047">
    <property type="entry name" value="RNI-like"/>
    <property type="match status" value="1"/>
</dbReference>
<dbReference type="InterPro" id="IPR032675">
    <property type="entry name" value="LRR_dom_sf"/>
</dbReference>